<dbReference type="EMBL" id="AKKV01000021">
    <property type="protein sequence ID" value="EIT86436.1"/>
    <property type="molecule type" value="Genomic_DNA"/>
</dbReference>
<evidence type="ECO:0000313" key="1">
    <source>
        <dbReference type="EMBL" id="EIT86436.1"/>
    </source>
</evidence>
<keyword evidence="2" id="KW-1185">Reference proteome</keyword>
<dbReference type="STRING" id="1196324.A374_05721"/>
<dbReference type="eggNOG" id="COG2318">
    <property type="taxonomic scope" value="Bacteria"/>
</dbReference>
<dbReference type="AlphaFoldDB" id="I8J3U3"/>
<protein>
    <recommendedName>
        <fullName evidence="3">DinB family protein</fullName>
    </recommendedName>
</protein>
<comment type="caution">
    <text evidence="1">The sequence shown here is derived from an EMBL/GenBank/DDBJ whole genome shotgun (WGS) entry which is preliminary data.</text>
</comment>
<sequence>MKDSAVFIEAMISQLQEITTSLLTIIDQLHDHHFSLSLGHEKRNVHDLLAHLSVIGQADILIMNEASEAEMNHFYATHDPQTRTEIKQQLLLSLQVVTHEARSTPWSLWEVRSRSWWGHTRSKIEWMQQLIAHVYHHQGQLHALLTVHDVPINCVLFP</sequence>
<reference evidence="1 2" key="1">
    <citation type="journal article" date="2012" name="J. Bacteriol.">
        <title>Genome of Bacillus macauensis ZFHKF-1, a Long-Chain-Forming Bacterium.</title>
        <authorList>
            <person name="Cai L."/>
            <person name="Zhang T."/>
        </authorList>
    </citation>
    <scope>NUCLEOTIDE SEQUENCE [LARGE SCALE GENOMIC DNA]</scope>
    <source>
        <strain evidence="1 2">ZFHKF-1</strain>
    </source>
</reference>
<dbReference type="InterPro" id="IPR034660">
    <property type="entry name" value="DinB/YfiT-like"/>
</dbReference>
<evidence type="ECO:0008006" key="3">
    <source>
        <dbReference type="Google" id="ProtNLM"/>
    </source>
</evidence>
<name>I8J3U3_9BACL</name>
<gene>
    <name evidence="1" type="ORF">A374_05721</name>
</gene>
<dbReference type="OrthoDB" id="2427314at2"/>
<dbReference type="SUPFAM" id="SSF109854">
    <property type="entry name" value="DinB/YfiT-like putative metalloenzymes"/>
    <property type="match status" value="1"/>
</dbReference>
<dbReference type="Proteomes" id="UP000004080">
    <property type="component" value="Unassembled WGS sequence"/>
</dbReference>
<proteinExistence type="predicted"/>
<dbReference type="RefSeq" id="WP_007201241.1">
    <property type="nucleotide sequence ID" value="NZ_AKKV01000021.1"/>
</dbReference>
<dbReference type="Gene3D" id="1.20.120.450">
    <property type="entry name" value="dinb family like domain"/>
    <property type="match status" value="1"/>
</dbReference>
<evidence type="ECO:0000313" key="2">
    <source>
        <dbReference type="Proteomes" id="UP000004080"/>
    </source>
</evidence>
<organism evidence="1 2">
    <name type="scientific">Fictibacillus macauensis ZFHKF-1</name>
    <dbReference type="NCBI Taxonomy" id="1196324"/>
    <lineage>
        <taxon>Bacteria</taxon>
        <taxon>Bacillati</taxon>
        <taxon>Bacillota</taxon>
        <taxon>Bacilli</taxon>
        <taxon>Bacillales</taxon>
        <taxon>Fictibacillaceae</taxon>
        <taxon>Fictibacillus</taxon>
    </lineage>
</organism>
<dbReference type="PATRIC" id="fig|1196324.3.peg.1166"/>
<accession>I8J3U3</accession>